<dbReference type="GO" id="GO:0031297">
    <property type="term" value="P:replication fork processing"/>
    <property type="evidence" value="ECO:0007669"/>
    <property type="project" value="TreeGrafter"/>
</dbReference>
<dbReference type="GO" id="GO:0000724">
    <property type="term" value="P:double-strand break repair via homologous recombination"/>
    <property type="evidence" value="ECO:0007669"/>
    <property type="project" value="TreeGrafter"/>
</dbReference>
<feature type="region of interest" description="Disordered" evidence="9">
    <location>
        <begin position="1"/>
        <end position="102"/>
    </location>
</feature>
<evidence type="ECO:0000313" key="13">
    <source>
        <dbReference type="Proteomes" id="UP000006876"/>
    </source>
</evidence>
<dbReference type="EC" id="5.6.2.4" evidence="7"/>
<dbReference type="AlphaFoldDB" id="E3HYH2"/>
<keyword evidence="3" id="KW-0347">Helicase</keyword>
<feature type="domain" description="UvrD-like helicase ATP-binding" evidence="10">
    <location>
        <begin position="282"/>
        <end position="328"/>
    </location>
</feature>
<dbReference type="GO" id="GO:0003677">
    <property type="term" value="F:DNA binding"/>
    <property type="evidence" value="ECO:0007669"/>
    <property type="project" value="InterPro"/>
</dbReference>
<evidence type="ECO:0000256" key="4">
    <source>
        <dbReference type="ARBA" id="ARBA00022840"/>
    </source>
</evidence>
<evidence type="ECO:0000256" key="2">
    <source>
        <dbReference type="ARBA" id="ARBA00022801"/>
    </source>
</evidence>
<organism evidence="12 13">
    <name type="scientific">Achromobacter xylosoxidans (strain A8)</name>
    <dbReference type="NCBI Taxonomy" id="762376"/>
    <lineage>
        <taxon>Bacteria</taxon>
        <taxon>Pseudomonadati</taxon>
        <taxon>Pseudomonadota</taxon>
        <taxon>Betaproteobacteria</taxon>
        <taxon>Burkholderiales</taxon>
        <taxon>Alcaligenaceae</taxon>
        <taxon>Achromobacter</taxon>
    </lineage>
</organism>
<evidence type="ECO:0000256" key="3">
    <source>
        <dbReference type="ARBA" id="ARBA00022806"/>
    </source>
</evidence>
<comment type="catalytic activity">
    <reaction evidence="8">
        <text>ATP + H2O = ADP + phosphate + H(+)</text>
        <dbReference type="Rhea" id="RHEA:13065"/>
        <dbReference type="ChEBI" id="CHEBI:15377"/>
        <dbReference type="ChEBI" id="CHEBI:15378"/>
        <dbReference type="ChEBI" id="CHEBI:30616"/>
        <dbReference type="ChEBI" id="CHEBI:43474"/>
        <dbReference type="ChEBI" id="CHEBI:456216"/>
        <dbReference type="EC" id="5.6.2.4"/>
    </reaction>
</comment>
<dbReference type="InterPro" id="IPR000212">
    <property type="entry name" value="DNA_helicase_UvrD/REP"/>
</dbReference>
<evidence type="ECO:0000256" key="8">
    <source>
        <dbReference type="ARBA" id="ARBA00048988"/>
    </source>
</evidence>
<dbReference type="InterPro" id="IPR014017">
    <property type="entry name" value="DNA_helicase_UvrD-like_C"/>
</dbReference>
<keyword evidence="12" id="KW-0614">Plasmid</keyword>
<protein>
    <recommendedName>
        <fullName evidence="7">DNA 3'-5' helicase</fullName>
        <ecNumber evidence="7">5.6.2.4</ecNumber>
    </recommendedName>
</protein>
<name>E3HYH2_ACHXA</name>
<dbReference type="InterPro" id="IPR027417">
    <property type="entry name" value="P-loop_NTPase"/>
</dbReference>
<dbReference type="eggNOG" id="COG0210">
    <property type="taxonomic scope" value="Bacteria"/>
</dbReference>
<dbReference type="KEGG" id="axy:AXYL_06844"/>
<dbReference type="GO" id="GO:0005524">
    <property type="term" value="F:ATP binding"/>
    <property type="evidence" value="ECO:0007669"/>
    <property type="project" value="UniProtKB-KW"/>
</dbReference>
<dbReference type="SUPFAM" id="SSF52540">
    <property type="entry name" value="P-loop containing nucleoside triphosphate hydrolases"/>
    <property type="match status" value="1"/>
</dbReference>
<dbReference type="HOGENOM" id="CLU_023291_2_0_4"/>
<keyword evidence="1" id="KW-0547">Nucleotide-binding</keyword>
<keyword evidence="2" id="KW-0378">Hydrolase</keyword>
<dbReference type="PANTHER" id="PTHR11070:SF30">
    <property type="entry name" value="F-BOX DNA HELICASE 1"/>
    <property type="match status" value="1"/>
</dbReference>
<dbReference type="GO" id="GO:0016887">
    <property type="term" value="F:ATP hydrolysis activity"/>
    <property type="evidence" value="ECO:0007669"/>
    <property type="project" value="RHEA"/>
</dbReference>
<dbReference type="EMBL" id="CP002289">
    <property type="protein sequence ID" value="ADP20126.1"/>
    <property type="molecule type" value="Genomic_DNA"/>
</dbReference>
<keyword evidence="5" id="KW-0413">Isomerase</keyword>
<dbReference type="PANTHER" id="PTHR11070">
    <property type="entry name" value="UVRD / RECB / PCRA DNA HELICASE FAMILY MEMBER"/>
    <property type="match status" value="1"/>
</dbReference>
<proteinExistence type="predicted"/>
<evidence type="ECO:0000313" key="12">
    <source>
        <dbReference type="EMBL" id="ADP20126.1"/>
    </source>
</evidence>
<comment type="catalytic activity">
    <reaction evidence="6">
        <text>Couples ATP hydrolysis with the unwinding of duplex DNA by translocating in the 3'-5' direction.</text>
        <dbReference type="EC" id="5.6.2.4"/>
    </reaction>
</comment>
<reference evidence="13" key="1">
    <citation type="journal article" date="2011" name="J. Bacteriol.">
        <title>Complete genome sequence of the haloaromatic acid-degrading bacterium Achromobacter xylosoxidans A8.</title>
        <authorList>
            <person name="Strnad H."/>
            <person name="Ridl J."/>
            <person name="Paces J."/>
            <person name="Kolar M."/>
            <person name="Vlcek C."/>
            <person name="Paces V."/>
        </authorList>
    </citation>
    <scope>NUCLEOTIDE SEQUENCE [LARGE SCALE GENOMIC DNA]</scope>
    <source>
        <strain evidence="13">A8</strain>
        <plasmid evidence="13">pA82</plasmid>
    </source>
</reference>
<dbReference type="GO" id="GO:0043138">
    <property type="term" value="F:3'-5' DNA helicase activity"/>
    <property type="evidence" value="ECO:0007669"/>
    <property type="project" value="UniProtKB-EC"/>
</dbReference>
<evidence type="ECO:0000256" key="7">
    <source>
        <dbReference type="ARBA" id="ARBA00034808"/>
    </source>
</evidence>
<evidence type="ECO:0000256" key="5">
    <source>
        <dbReference type="ARBA" id="ARBA00023235"/>
    </source>
</evidence>
<feature type="domain" description="UvrD-like helicase C-terminal" evidence="11">
    <location>
        <begin position="481"/>
        <end position="557"/>
    </location>
</feature>
<evidence type="ECO:0000256" key="9">
    <source>
        <dbReference type="SAM" id="MobiDB-lite"/>
    </source>
</evidence>
<evidence type="ECO:0000259" key="11">
    <source>
        <dbReference type="Pfam" id="PF13361"/>
    </source>
</evidence>
<geneLocation type="plasmid" evidence="12 13">
    <name>pA82</name>
</geneLocation>
<feature type="compositionally biased region" description="Polar residues" evidence="9">
    <location>
        <begin position="32"/>
        <end position="45"/>
    </location>
</feature>
<dbReference type="Proteomes" id="UP000006876">
    <property type="component" value="Plasmid pA82"/>
</dbReference>
<dbReference type="Pfam" id="PF13361">
    <property type="entry name" value="UvrD_C"/>
    <property type="match status" value="1"/>
</dbReference>
<feature type="compositionally biased region" description="Low complexity" evidence="9">
    <location>
        <begin position="16"/>
        <end position="27"/>
    </location>
</feature>
<evidence type="ECO:0000259" key="10">
    <source>
        <dbReference type="Pfam" id="PF00580"/>
    </source>
</evidence>
<dbReference type="Gene3D" id="3.40.50.300">
    <property type="entry name" value="P-loop containing nucleotide triphosphate hydrolases"/>
    <property type="match status" value="2"/>
</dbReference>
<dbReference type="InterPro" id="IPR014016">
    <property type="entry name" value="UvrD-like_ATP-bd"/>
</dbReference>
<sequence length="595" mass="66185">MPTEGETPEVARPRFRFVVPGVGPVGADSGARQGNQRQQMASQSRALPPSGGAGNQVPPRPQVDRAAAPAAFRNARPIAPSAQRGPARSRPTPTASQQGVIDDDAEVVAAMALSGSGKTTTSIGVAEARPKEKMLYVSFAKANADEAKLRFPRNVDCRTGHSIAYLGLDARTRARVPKYWNARTITDDLQTLTGKRPSWNEVAVIGRLFQEFFADTAPTIDVELHSARAVAADPKVSIARLQECAQKANALWEEMKNPHGRCRIPHDGYLKRFILGRPNLGFERIIFEEAQDANPLMAALVLQQREYGSKLMIIGDEHQSIYKFRGAYNIFKHLPEDASVHTLTETWRFGPETAEKVNLVLAAFKPHETARVVGCGQDRPWSEKESTTYLARTNAKLFEMAVAHVESKNTPIYWVGGIGKYRVHMLLDAYALWEGRVREVNDEFFRGYLSWEELRQYAESTGDPDAKILHALVEQYRHRIPDLVERIDSQVSETLENAAIGLGTGHGSKGLEFPQVELCDDFDKSFERALTAHQADQMTSEDEQEINLLYVALSRAKYCVRPNPALGAWMDEERLLLQEALARTSSHAEMMGDRP</sequence>
<accession>E3HYH2</accession>
<keyword evidence="4" id="KW-0067">ATP-binding</keyword>
<evidence type="ECO:0000256" key="6">
    <source>
        <dbReference type="ARBA" id="ARBA00034617"/>
    </source>
</evidence>
<evidence type="ECO:0000256" key="1">
    <source>
        <dbReference type="ARBA" id="ARBA00022741"/>
    </source>
</evidence>
<gene>
    <name evidence="12" type="ordered locus">AXYL_06844</name>
</gene>
<feature type="compositionally biased region" description="Low complexity" evidence="9">
    <location>
        <begin position="64"/>
        <end position="80"/>
    </location>
</feature>
<dbReference type="Pfam" id="PF00580">
    <property type="entry name" value="UvrD-helicase"/>
    <property type="match status" value="1"/>
</dbReference>